<reference evidence="1 2" key="1">
    <citation type="submission" date="2024-06" db="EMBL/GenBank/DDBJ databases">
        <title>Lysinibacillus zambalefons sp. nov., a Novel Firmicute Isolated from the Poon Bato Zambales Hyperalkaline Spring.</title>
        <authorList>
            <person name="Aja J.A."/>
            <person name="Lazaro J.E.H."/>
            <person name="Llorin L.D."/>
            <person name="Lim K.R."/>
            <person name="Teodosio J."/>
            <person name="Dalisay D.S."/>
        </authorList>
    </citation>
    <scope>NUCLEOTIDE SEQUENCE [LARGE SCALE GENOMIC DNA]</scope>
    <source>
        <strain evidence="1 2">M3</strain>
    </source>
</reference>
<keyword evidence="2" id="KW-1185">Reference proteome</keyword>
<dbReference type="Proteomes" id="UP001478862">
    <property type="component" value="Unassembled WGS sequence"/>
</dbReference>
<proteinExistence type="predicted"/>
<gene>
    <name evidence="1" type="ORF">ABNX05_10790</name>
</gene>
<evidence type="ECO:0008006" key="3">
    <source>
        <dbReference type="Google" id="ProtNLM"/>
    </source>
</evidence>
<dbReference type="InterPro" id="IPR021130">
    <property type="entry name" value="PRib-ATP_PPHydrolase-like"/>
</dbReference>
<protein>
    <recommendedName>
        <fullName evidence="3">HAD family hydrolase</fullName>
    </recommendedName>
</protein>
<dbReference type="EMBL" id="JBEGDG010000007">
    <property type="protein sequence ID" value="MEQ6355103.1"/>
    <property type="molecule type" value="Genomic_DNA"/>
</dbReference>
<evidence type="ECO:0000313" key="2">
    <source>
        <dbReference type="Proteomes" id="UP001478862"/>
    </source>
</evidence>
<dbReference type="Gene3D" id="1.10.3420.10">
    <property type="entry name" value="putative ntp pyrophosphohydrolase like domain"/>
    <property type="match status" value="1"/>
</dbReference>
<comment type="caution">
    <text evidence="1">The sequence shown here is derived from an EMBL/GenBank/DDBJ whole genome shotgun (WGS) entry which is preliminary data.</text>
</comment>
<accession>A0ABV1MRG5</accession>
<organism evidence="1 2">
    <name type="scientific">Lysinibacillus zambalensis</name>
    <dbReference type="NCBI Taxonomy" id="3160866"/>
    <lineage>
        <taxon>Bacteria</taxon>
        <taxon>Bacillati</taxon>
        <taxon>Bacillota</taxon>
        <taxon>Bacilli</taxon>
        <taxon>Bacillales</taxon>
        <taxon>Bacillaceae</taxon>
        <taxon>Lysinibacillus</taxon>
    </lineage>
</organism>
<sequence>MTNTYSNKLQNIVEDFQITFGHPAESTPTLPTLERFTNRKGWGSIEEAVEQLYSISDDKADFINAVTKLHEYLDKAMAKQLGKPLITDRTEKLVALADGLGDELWFLLGDCVESGIDIQPIIEIIKESNDSKLFTDENGDKYAKQDENGKIMKSDSFFAPESRIKVEIQRQINNSLTK</sequence>
<evidence type="ECO:0000313" key="1">
    <source>
        <dbReference type="EMBL" id="MEQ6355103.1"/>
    </source>
</evidence>
<dbReference type="InterPro" id="IPR023292">
    <property type="entry name" value="NTP_PyroPHydrolase-like_dom_sf"/>
</dbReference>
<dbReference type="RefSeq" id="WP_349659733.1">
    <property type="nucleotide sequence ID" value="NZ_JBEGDG010000007.1"/>
</dbReference>
<dbReference type="Pfam" id="PF01503">
    <property type="entry name" value="PRA-PH"/>
    <property type="match status" value="1"/>
</dbReference>
<name>A0ABV1MRG5_9BACI</name>